<accession>A0A371IA42</accession>
<evidence type="ECO:0000313" key="1">
    <source>
        <dbReference type="EMBL" id="RDY11880.1"/>
    </source>
</evidence>
<dbReference type="AlphaFoldDB" id="A0A371IA42"/>
<sequence>MEEEIKAIKKSDTLELSKFSKGCYLVQAISGATYLQMGLVAEAKTFLFTVQPSLIVYSVRGLINPNLIKVRKLIDRLKSTNFVLEFILGIARVCPCENRPKLVLHYKNKGKSSDLIVCRQHYQLKWVGKSSNLASNQLS</sequence>
<dbReference type="Proteomes" id="UP000257109">
    <property type="component" value="Unassembled WGS sequence"/>
</dbReference>
<keyword evidence="2" id="KW-1185">Reference proteome</keyword>
<gene>
    <name evidence="1" type="ORF">CR513_03394</name>
</gene>
<feature type="non-terminal residue" evidence="1">
    <location>
        <position position="1"/>
    </location>
</feature>
<protein>
    <submittedName>
        <fullName evidence="1">Uncharacterized protein</fullName>
    </submittedName>
</protein>
<name>A0A371IA42_MUCPR</name>
<reference evidence="1" key="1">
    <citation type="submission" date="2018-05" db="EMBL/GenBank/DDBJ databases">
        <title>Draft genome of Mucuna pruriens seed.</title>
        <authorList>
            <person name="Nnadi N.E."/>
            <person name="Vos R."/>
            <person name="Hasami M.H."/>
            <person name="Devisetty U.K."/>
            <person name="Aguiy J.C."/>
        </authorList>
    </citation>
    <scope>NUCLEOTIDE SEQUENCE [LARGE SCALE GENOMIC DNA]</scope>
    <source>
        <strain evidence="1">JCA_2017</strain>
    </source>
</reference>
<comment type="caution">
    <text evidence="1">The sequence shown here is derived from an EMBL/GenBank/DDBJ whole genome shotgun (WGS) entry which is preliminary data.</text>
</comment>
<evidence type="ECO:0000313" key="2">
    <source>
        <dbReference type="Proteomes" id="UP000257109"/>
    </source>
</evidence>
<proteinExistence type="predicted"/>
<organism evidence="1 2">
    <name type="scientific">Mucuna pruriens</name>
    <name type="common">Velvet bean</name>
    <name type="synonym">Dolichos pruriens</name>
    <dbReference type="NCBI Taxonomy" id="157652"/>
    <lineage>
        <taxon>Eukaryota</taxon>
        <taxon>Viridiplantae</taxon>
        <taxon>Streptophyta</taxon>
        <taxon>Embryophyta</taxon>
        <taxon>Tracheophyta</taxon>
        <taxon>Spermatophyta</taxon>
        <taxon>Magnoliopsida</taxon>
        <taxon>eudicotyledons</taxon>
        <taxon>Gunneridae</taxon>
        <taxon>Pentapetalae</taxon>
        <taxon>rosids</taxon>
        <taxon>fabids</taxon>
        <taxon>Fabales</taxon>
        <taxon>Fabaceae</taxon>
        <taxon>Papilionoideae</taxon>
        <taxon>50 kb inversion clade</taxon>
        <taxon>NPAAA clade</taxon>
        <taxon>indigoferoid/millettioid clade</taxon>
        <taxon>Phaseoleae</taxon>
        <taxon>Mucuna</taxon>
    </lineage>
</organism>
<dbReference type="EMBL" id="QJKJ01000562">
    <property type="protein sequence ID" value="RDY11880.1"/>
    <property type="molecule type" value="Genomic_DNA"/>
</dbReference>